<proteinExistence type="predicted"/>
<name>A0A8S5NRA6_9VIRU</name>
<protein>
    <submittedName>
        <fullName evidence="1">Uncharacterized protein</fullName>
    </submittedName>
</protein>
<reference evidence="1" key="1">
    <citation type="journal article" date="2021" name="Proc. Natl. Acad. Sci. U.S.A.">
        <title>A Catalog of Tens of Thousands of Viruses from Human Metagenomes Reveals Hidden Associations with Chronic Diseases.</title>
        <authorList>
            <person name="Tisza M.J."/>
            <person name="Buck C.B."/>
        </authorList>
    </citation>
    <scope>NUCLEOTIDE SEQUENCE</scope>
    <source>
        <strain evidence="1">CtCoW18</strain>
    </source>
</reference>
<accession>A0A8S5NRA6</accession>
<dbReference type="EMBL" id="BK015223">
    <property type="protein sequence ID" value="DAD96744.1"/>
    <property type="molecule type" value="Genomic_DNA"/>
</dbReference>
<organism evidence="1">
    <name type="scientific">Microviridae sp. ctCoW18</name>
    <dbReference type="NCBI Taxonomy" id="2826730"/>
    <lineage>
        <taxon>Viruses</taxon>
        <taxon>Monodnaviria</taxon>
        <taxon>Sangervirae</taxon>
        <taxon>Phixviricota</taxon>
        <taxon>Malgrandaviricetes</taxon>
        <taxon>Petitvirales</taxon>
        <taxon>Microviridae</taxon>
    </lineage>
</organism>
<evidence type="ECO:0000313" key="1">
    <source>
        <dbReference type="EMBL" id="DAD96744.1"/>
    </source>
</evidence>
<sequence>MSKETPFVYCLRPKRIINPFTKEPYLLPFKLR</sequence>